<dbReference type="EMBL" id="CAJNOL010000034">
    <property type="protein sequence ID" value="CAF0771041.1"/>
    <property type="molecule type" value="Genomic_DNA"/>
</dbReference>
<comment type="caution">
    <text evidence="3">The sequence shown here is derived from an EMBL/GenBank/DDBJ whole genome shotgun (WGS) entry which is preliminary data.</text>
</comment>
<feature type="compositionally biased region" description="Polar residues" evidence="1">
    <location>
        <begin position="125"/>
        <end position="138"/>
    </location>
</feature>
<evidence type="ECO:0000256" key="2">
    <source>
        <dbReference type="SAM" id="Phobius"/>
    </source>
</evidence>
<evidence type="ECO:0000313" key="6">
    <source>
        <dbReference type="Proteomes" id="UP000663870"/>
    </source>
</evidence>
<feature type="transmembrane region" description="Helical" evidence="2">
    <location>
        <begin position="60"/>
        <end position="81"/>
    </location>
</feature>
<accession>A0A813NZK9</accession>
<feature type="transmembrane region" description="Helical" evidence="2">
    <location>
        <begin position="6"/>
        <end position="22"/>
    </location>
</feature>
<evidence type="ECO:0000313" key="5">
    <source>
        <dbReference type="Proteomes" id="UP000663854"/>
    </source>
</evidence>
<organism evidence="3 5">
    <name type="scientific">Rotaria sordida</name>
    <dbReference type="NCBI Taxonomy" id="392033"/>
    <lineage>
        <taxon>Eukaryota</taxon>
        <taxon>Metazoa</taxon>
        <taxon>Spiralia</taxon>
        <taxon>Gnathifera</taxon>
        <taxon>Rotifera</taxon>
        <taxon>Eurotatoria</taxon>
        <taxon>Bdelloidea</taxon>
        <taxon>Philodinida</taxon>
        <taxon>Philodinidae</taxon>
        <taxon>Rotaria</taxon>
    </lineage>
</organism>
<reference evidence="3" key="1">
    <citation type="submission" date="2021-02" db="EMBL/GenBank/DDBJ databases">
        <authorList>
            <person name="Nowell W R."/>
        </authorList>
    </citation>
    <scope>NUCLEOTIDE SEQUENCE</scope>
</reference>
<feature type="transmembrane region" description="Helical" evidence="2">
    <location>
        <begin position="34"/>
        <end position="54"/>
    </location>
</feature>
<dbReference type="InterPro" id="IPR019169">
    <property type="entry name" value="Transmembrane_26"/>
</dbReference>
<dbReference type="Pfam" id="PF09772">
    <property type="entry name" value="Tmem26"/>
    <property type="match status" value="2"/>
</dbReference>
<protein>
    <submittedName>
        <fullName evidence="3">Uncharacterized protein</fullName>
    </submittedName>
</protein>
<evidence type="ECO:0000256" key="1">
    <source>
        <dbReference type="SAM" id="MobiDB-lite"/>
    </source>
</evidence>
<keyword evidence="2" id="KW-0472">Membrane</keyword>
<gene>
    <name evidence="4" type="ORF">JXQ802_LOCUS2710</name>
    <name evidence="3" type="ORF">PYM288_LOCUS1568</name>
</gene>
<evidence type="ECO:0000313" key="4">
    <source>
        <dbReference type="EMBL" id="CAF0771041.1"/>
    </source>
</evidence>
<keyword evidence="6" id="KW-1185">Reference proteome</keyword>
<name>A0A813NZK9_9BILA</name>
<dbReference type="PANTHER" id="PTHR22168">
    <property type="entry name" value="TMEM26 PROTEIN"/>
    <property type="match status" value="1"/>
</dbReference>
<dbReference type="AlphaFoldDB" id="A0A813NZK9"/>
<dbReference type="Proteomes" id="UP000663870">
    <property type="component" value="Unassembled WGS sequence"/>
</dbReference>
<proteinExistence type="predicted"/>
<feature type="region of interest" description="Disordered" evidence="1">
    <location>
        <begin position="125"/>
        <end position="147"/>
    </location>
</feature>
<keyword evidence="2" id="KW-0812">Transmembrane</keyword>
<keyword evidence="2" id="KW-1133">Transmembrane helix</keyword>
<sequence>MEDSMIVELSFMFIIILGRWIVPKGNISHSALSQLLLVYLSLAVDILDLFTLFNEREIQISLPMVHSVLIIFSLCMLQFALNLTATRGRSFHAEFDQAEIEMHQSAPSELPTPLITKPLPHQHQFLSRSASSSTTQPVTPKRKNPTMSLQSRVPIVSVINSSNTTFQHTEAIRRNELDLNIYHLPESPSSTDRLTINPCASISSLTSLQSPFSNSPITKRVPRKRPIGGNVKFFVLKRSSKLLRSEMWSILVTLSLQDGPFLALRLIAINVYNVRSFLTYFFTFKNFLILILQTYRIAAICFEKDEHEEEFQEKVNKIQHMSMAATQLGILLNRNI</sequence>
<dbReference type="EMBL" id="CAJNOH010000008">
    <property type="protein sequence ID" value="CAF0741268.1"/>
    <property type="molecule type" value="Genomic_DNA"/>
</dbReference>
<evidence type="ECO:0000313" key="3">
    <source>
        <dbReference type="EMBL" id="CAF0741268.1"/>
    </source>
</evidence>
<dbReference type="Proteomes" id="UP000663854">
    <property type="component" value="Unassembled WGS sequence"/>
</dbReference>